<keyword evidence="2" id="KW-1185">Reference proteome</keyword>
<evidence type="ECO:0000313" key="1">
    <source>
        <dbReference type="EMBL" id="KAG0260426.1"/>
    </source>
</evidence>
<reference evidence="1" key="1">
    <citation type="journal article" date="2020" name="Fungal Divers.">
        <title>Resolving the Mortierellaceae phylogeny through synthesis of multi-gene phylogenetics and phylogenomics.</title>
        <authorList>
            <person name="Vandepol N."/>
            <person name="Liber J."/>
            <person name="Desiro A."/>
            <person name="Na H."/>
            <person name="Kennedy M."/>
            <person name="Barry K."/>
            <person name="Grigoriev I.V."/>
            <person name="Miller A.N."/>
            <person name="O'Donnell K."/>
            <person name="Stajich J.E."/>
            <person name="Bonito G."/>
        </authorList>
    </citation>
    <scope>NUCLEOTIDE SEQUENCE</scope>
    <source>
        <strain evidence="1">NRRL 28262</strain>
    </source>
</reference>
<dbReference type="EMBL" id="JAAAIL010002109">
    <property type="protein sequence ID" value="KAG0260426.1"/>
    <property type="molecule type" value="Genomic_DNA"/>
</dbReference>
<sequence length="58" mass="6226">TTRSVMFGLRRMRTVDSLSTVAVAIQSFLTKTVGVIQNHCRLPPGVPHLLLGPALVVA</sequence>
<protein>
    <submittedName>
        <fullName evidence="1">Uncharacterized protein</fullName>
    </submittedName>
</protein>
<dbReference type="AlphaFoldDB" id="A0AAD4D310"/>
<proteinExistence type="predicted"/>
<gene>
    <name evidence="1" type="ORF">BGZ95_004456</name>
</gene>
<name>A0AAD4D310_9FUNG</name>
<organism evidence="1 2">
    <name type="scientific">Linnemannia exigua</name>
    <dbReference type="NCBI Taxonomy" id="604196"/>
    <lineage>
        <taxon>Eukaryota</taxon>
        <taxon>Fungi</taxon>
        <taxon>Fungi incertae sedis</taxon>
        <taxon>Mucoromycota</taxon>
        <taxon>Mortierellomycotina</taxon>
        <taxon>Mortierellomycetes</taxon>
        <taxon>Mortierellales</taxon>
        <taxon>Mortierellaceae</taxon>
        <taxon>Linnemannia</taxon>
    </lineage>
</organism>
<dbReference type="Proteomes" id="UP001194580">
    <property type="component" value="Unassembled WGS sequence"/>
</dbReference>
<comment type="caution">
    <text evidence="1">The sequence shown here is derived from an EMBL/GenBank/DDBJ whole genome shotgun (WGS) entry which is preliminary data.</text>
</comment>
<evidence type="ECO:0000313" key="2">
    <source>
        <dbReference type="Proteomes" id="UP001194580"/>
    </source>
</evidence>
<feature type="non-terminal residue" evidence="1">
    <location>
        <position position="1"/>
    </location>
</feature>
<accession>A0AAD4D310</accession>